<dbReference type="InterPro" id="IPR029044">
    <property type="entry name" value="Nucleotide-diphossugar_trans"/>
</dbReference>
<evidence type="ECO:0000313" key="2">
    <source>
        <dbReference type="Proteomes" id="UP000264217"/>
    </source>
</evidence>
<organism evidence="1 2">
    <name type="scientific">Mucilaginibacter conchicola</name>
    <dbReference type="NCBI Taxonomy" id="2303333"/>
    <lineage>
        <taxon>Bacteria</taxon>
        <taxon>Pseudomonadati</taxon>
        <taxon>Bacteroidota</taxon>
        <taxon>Sphingobacteriia</taxon>
        <taxon>Sphingobacteriales</taxon>
        <taxon>Sphingobacteriaceae</taxon>
        <taxon>Mucilaginibacter</taxon>
    </lineage>
</organism>
<sequence>MSVLGKIAYHVYHRPIGELRRIKKLGVFNAISISLARRQMASASLNLKEVADPNRPAFPIYILTGKKYWYQTSFCLYSLQKVSRSIQINAVLLDDGSFDDKLIRQIRSQFPGVSIQTAADLEKKMNDFLPVSRYPILRKKRETYPHIKKLTDAHAGESGWKMVIDSDMLFFKEPALLENWLKNPSAPFFLQDPQYAYYYTPDLMTSLAGEPIHANLNVGMVGLNSEGIDWDKLETWIAKLEASQGSNYLLEQALSAMLVAGKSIIVAPEKDYRVLPNKQEVLAPHAVLHHYVAESKEWYFKKAWQKLL</sequence>
<keyword evidence="1" id="KW-0808">Transferase</keyword>
<evidence type="ECO:0000313" key="1">
    <source>
        <dbReference type="EMBL" id="RFZ95601.1"/>
    </source>
</evidence>
<keyword evidence="2" id="KW-1185">Reference proteome</keyword>
<dbReference type="Gene3D" id="3.90.550.10">
    <property type="entry name" value="Spore Coat Polysaccharide Biosynthesis Protein SpsA, Chain A"/>
    <property type="match status" value="1"/>
</dbReference>
<dbReference type="AlphaFoldDB" id="A0A372P0A5"/>
<dbReference type="OrthoDB" id="759053at2"/>
<accession>A0A372P0A5</accession>
<dbReference type="EMBL" id="QWDC01000001">
    <property type="protein sequence ID" value="RFZ95601.1"/>
    <property type="molecule type" value="Genomic_DNA"/>
</dbReference>
<dbReference type="SUPFAM" id="SSF53448">
    <property type="entry name" value="Nucleotide-diphospho-sugar transferases"/>
    <property type="match status" value="1"/>
</dbReference>
<gene>
    <name evidence="1" type="ORF">D0C36_08815</name>
</gene>
<dbReference type="Proteomes" id="UP000264217">
    <property type="component" value="Unassembled WGS sequence"/>
</dbReference>
<reference evidence="1 2" key="1">
    <citation type="submission" date="2018-08" db="EMBL/GenBank/DDBJ databases">
        <title>Mucilaginibacter sp. MYSH2.</title>
        <authorList>
            <person name="Seo T."/>
        </authorList>
    </citation>
    <scope>NUCLEOTIDE SEQUENCE [LARGE SCALE GENOMIC DNA]</scope>
    <source>
        <strain evidence="1 2">MYSH2</strain>
    </source>
</reference>
<dbReference type="RefSeq" id="WP_117391151.1">
    <property type="nucleotide sequence ID" value="NZ_QWDC01000001.1"/>
</dbReference>
<protein>
    <submittedName>
        <fullName evidence="1">Glycosyl transferase</fullName>
    </submittedName>
</protein>
<proteinExistence type="predicted"/>
<dbReference type="GO" id="GO:0016740">
    <property type="term" value="F:transferase activity"/>
    <property type="evidence" value="ECO:0007669"/>
    <property type="project" value="UniProtKB-KW"/>
</dbReference>
<comment type="caution">
    <text evidence="1">The sequence shown here is derived from an EMBL/GenBank/DDBJ whole genome shotgun (WGS) entry which is preliminary data.</text>
</comment>
<name>A0A372P0A5_9SPHI</name>